<dbReference type="Proteomes" id="UP001403385">
    <property type="component" value="Unassembled WGS sequence"/>
</dbReference>
<name>A0AAW9SC56_9BACT</name>
<feature type="region of interest" description="Disordered" evidence="1">
    <location>
        <begin position="29"/>
        <end position="61"/>
    </location>
</feature>
<sequence length="61" mass="7009">MLAIYKGQQVSEQPVYGSSRVELFRRSIQPEGQAEESQPQAGELVLGHRQYERKNSSRFLN</sequence>
<evidence type="ECO:0000313" key="3">
    <source>
        <dbReference type="Proteomes" id="UP001403385"/>
    </source>
</evidence>
<protein>
    <submittedName>
        <fullName evidence="2">Uncharacterized protein</fullName>
    </submittedName>
</protein>
<dbReference type="RefSeq" id="WP_346823343.1">
    <property type="nucleotide sequence ID" value="NZ_JBDKWZ010000014.1"/>
</dbReference>
<reference evidence="2 3" key="1">
    <citation type="submission" date="2024-04" db="EMBL/GenBank/DDBJ databases">
        <title>Novel genus in family Flammeovirgaceae.</title>
        <authorList>
            <person name="Nguyen T.H."/>
            <person name="Vuong T.Q."/>
            <person name="Le H."/>
            <person name="Kim S.-G."/>
        </authorList>
    </citation>
    <scope>NUCLEOTIDE SEQUENCE [LARGE SCALE GENOMIC DNA]</scope>
    <source>
        <strain evidence="2 3">JCM 23209</strain>
    </source>
</reference>
<gene>
    <name evidence="2" type="ORF">AAG747_21755</name>
</gene>
<dbReference type="EMBL" id="JBDKWZ010000014">
    <property type="protein sequence ID" value="MEN7550561.1"/>
    <property type="molecule type" value="Genomic_DNA"/>
</dbReference>
<keyword evidence="3" id="KW-1185">Reference proteome</keyword>
<evidence type="ECO:0000256" key="1">
    <source>
        <dbReference type="SAM" id="MobiDB-lite"/>
    </source>
</evidence>
<comment type="caution">
    <text evidence="2">The sequence shown here is derived from an EMBL/GenBank/DDBJ whole genome shotgun (WGS) entry which is preliminary data.</text>
</comment>
<dbReference type="AlphaFoldDB" id="A0AAW9SC56"/>
<accession>A0AAW9SC56</accession>
<proteinExistence type="predicted"/>
<evidence type="ECO:0000313" key="2">
    <source>
        <dbReference type="EMBL" id="MEN7550561.1"/>
    </source>
</evidence>
<organism evidence="2 3">
    <name type="scientific">Rapidithrix thailandica</name>
    <dbReference type="NCBI Taxonomy" id="413964"/>
    <lineage>
        <taxon>Bacteria</taxon>
        <taxon>Pseudomonadati</taxon>
        <taxon>Bacteroidota</taxon>
        <taxon>Cytophagia</taxon>
        <taxon>Cytophagales</taxon>
        <taxon>Flammeovirgaceae</taxon>
        <taxon>Rapidithrix</taxon>
    </lineage>
</organism>